<evidence type="ECO:0000259" key="3">
    <source>
        <dbReference type="PROSITE" id="PS51186"/>
    </source>
</evidence>
<dbReference type="PROSITE" id="PS51186">
    <property type="entry name" value="GNAT"/>
    <property type="match status" value="1"/>
</dbReference>
<dbReference type="InterPro" id="IPR016181">
    <property type="entry name" value="Acyl_CoA_acyltransferase"/>
</dbReference>
<accession>A0ABX2T7E2</accession>
<dbReference type="InterPro" id="IPR000182">
    <property type="entry name" value="GNAT_dom"/>
</dbReference>
<dbReference type="EMBL" id="JABFDB010000001">
    <property type="protein sequence ID" value="NYZ18844.1"/>
    <property type="molecule type" value="Genomic_DNA"/>
</dbReference>
<name>A0ABX2T7E2_9PROT</name>
<reference evidence="4 5" key="1">
    <citation type="submission" date="2020-05" db="EMBL/GenBank/DDBJ databases">
        <title>Azospirillum oleiclasticum sp. nov, a nitrogen-fixing and heavy crude oil-emulsifying bacterium isolated from the crude oil of Yumen Oilfield.</title>
        <authorList>
            <person name="Wu D."/>
            <person name="Cai M."/>
            <person name="Zhang X."/>
        </authorList>
    </citation>
    <scope>NUCLEOTIDE SEQUENCE [LARGE SCALE GENOMIC DNA]</scope>
    <source>
        <strain evidence="4 5">ROY-1-1-2</strain>
    </source>
</reference>
<evidence type="ECO:0000313" key="4">
    <source>
        <dbReference type="EMBL" id="NYZ18844.1"/>
    </source>
</evidence>
<sequence length="194" mass="21368">MTDGVLSGRETIGVPVALRLAVAEDLPALEWYGLFTHHREVIASAFRMQRQGTGAMLLADVNGFPAGQVWIDFARKRHAGIATLWAVRVFDPFRGLSLGSRLMRAAERLVAGRGVPDAELGVDRDNPGVLRFYERLGYARAGEETGTFRYRRPDGETVEVAIDQWLLRKRVIGAARIAKAARAGTATRTLTPRP</sequence>
<dbReference type="PANTHER" id="PTHR43420">
    <property type="entry name" value="ACETYLTRANSFERASE"/>
    <property type="match status" value="1"/>
</dbReference>
<dbReference type="Proteomes" id="UP000584642">
    <property type="component" value="Unassembled WGS sequence"/>
</dbReference>
<dbReference type="RefSeq" id="WP_180280552.1">
    <property type="nucleotide sequence ID" value="NZ_JABFDB010000001.1"/>
</dbReference>
<dbReference type="SUPFAM" id="SSF55729">
    <property type="entry name" value="Acyl-CoA N-acyltransferases (Nat)"/>
    <property type="match status" value="1"/>
</dbReference>
<evidence type="ECO:0000256" key="2">
    <source>
        <dbReference type="ARBA" id="ARBA00023315"/>
    </source>
</evidence>
<evidence type="ECO:0000256" key="1">
    <source>
        <dbReference type="ARBA" id="ARBA00022679"/>
    </source>
</evidence>
<comment type="caution">
    <text evidence="4">The sequence shown here is derived from an EMBL/GenBank/DDBJ whole genome shotgun (WGS) entry which is preliminary data.</text>
</comment>
<organism evidence="4 5">
    <name type="scientific">Azospirillum oleiclasticum</name>
    <dbReference type="NCBI Taxonomy" id="2735135"/>
    <lineage>
        <taxon>Bacteria</taxon>
        <taxon>Pseudomonadati</taxon>
        <taxon>Pseudomonadota</taxon>
        <taxon>Alphaproteobacteria</taxon>
        <taxon>Rhodospirillales</taxon>
        <taxon>Azospirillaceae</taxon>
        <taxon>Azospirillum</taxon>
    </lineage>
</organism>
<dbReference type="InterPro" id="IPR050680">
    <property type="entry name" value="YpeA/RimI_acetyltransf"/>
</dbReference>
<dbReference type="Pfam" id="PF00583">
    <property type="entry name" value="Acetyltransf_1"/>
    <property type="match status" value="1"/>
</dbReference>
<keyword evidence="1" id="KW-0808">Transferase</keyword>
<evidence type="ECO:0000313" key="5">
    <source>
        <dbReference type="Proteomes" id="UP000584642"/>
    </source>
</evidence>
<keyword evidence="5" id="KW-1185">Reference proteome</keyword>
<gene>
    <name evidence="4" type="ORF">HND93_03905</name>
</gene>
<proteinExistence type="predicted"/>
<protein>
    <submittedName>
        <fullName evidence="4">GNAT family N-acetyltransferase</fullName>
    </submittedName>
</protein>
<keyword evidence="2" id="KW-0012">Acyltransferase</keyword>
<feature type="domain" description="N-acetyltransferase" evidence="3">
    <location>
        <begin position="16"/>
        <end position="172"/>
    </location>
</feature>
<dbReference type="Gene3D" id="3.40.630.30">
    <property type="match status" value="1"/>
</dbReference>